<comment type="pathway">
    <text evidence="3">Quinol/quinone metabolism; 1,4-dihydroxy-2-naphthoate biosynthesis; 1,4-dihydroxy-2-naphthoate from chorismate: step 3/7.</text>
</comment>
<dbReference type="PANTHER" id="PTHR42916">
    <property type="entry name" value="2-SUCCINYL-5-ENOLPYRUVYL-6-HYDROXY-3-CYCLOHEXENE-1-CARBOXYLATE SYNTHASE"/>
    <property type="match status" value="1"/>
</dbReference>
<feature type="domain" description="AB hydrolase-1" evidence="4">
    <location>
        <begin position="11"/>
        <end position="238"/>
    </location>
</feature>
<dbReference type="NCBIfam" id="TIGR03695">
    <property type="entry name" value="menH_SHCHC"/>
    <property type="match status" value="1"/>
</dbReference>
<comment type="similarity">
    <text evidence="3">Belongs to the AB hydrolase superfamily. MenH family.</text>
</comment>
<name>W0DIM5_9GAMM</name>
<comment type="pathway">
    <text evidence="3">Quinol/quinone metabolism; menaquinone biosynthesis.</text>
</comment>
<dbReference type="EMBL" id="CP007029">
    <property type="protein sequence ID" value="AHE98276.1"/>
    <property type="molecule type" value="Genomic_DNA"/>
</dbReference>
<comment type="function">
    <text evidence="3">Catalyzes a proton abstraction reaction that results in 2,5-elimination of pyruvate from 2-succinyl-5-enolpyruvyl-6-hydroxy-3-cyclohexene-1-carboxylate (SEPHCHC) and the formation of 2-succinyl-6-hydroxy-2,4-cyclohexadiene-1-carboxylate (SHCHC).</text>
</comment>
<protein>
    <recommendedName>
        <fullName evidence="3">Putative 2-succinyl-6-hydroxy-2,4-cyclohexadiene-1-carboxylate synthase</fullName>
        <shortName evidence="3">SHCHC synthase</shortName>
        <ecNumber evidence="3">4.2.99.20</ecNumber>
    </recommendedName>
</protein>
<proteinExistence type="inferred from homology"/>
<keyword evidence="5" id="KW-0378">Hydrolase</keyword>
<reference evidence="5 6" key="1">
    <citation type="submission" date="2013-12" db="EMBL/GenBank/DDBJ databases">
        <authorList>
            <consortium name="DOE Joint Genome Institute"/>
            <person name="Muyzer G."/>
            <person name="Huntemann M."/>
            <person name="Han J."/>
            <person name="Chen A."/>
            <person name="Kyrpides N."/>
            <person name="Mavromatis K."/>
            <person name="Markowitz V."/>
            <person name="Palaniappan K."/>
            <person name="Ivanova N."/>
            <person name="Schaumberg A."/>
            <person name="Pati A."/>
            <person name="Liolios K."/>
            <person name="Nordberg H.P."/>
            <person name="Cantor M.N."/>
            <person name="Hua S.X."/>
            <person name="Woyke T."/>
        </authorList>
    </citation>
    <scope>NUCLEOTIDE SEQUENCE [LARGE SCALE GENOMIC DNA]</scope>
    <source>
        <strain evidence="5 6">ARh 1</strain>
    </source>
</reference>
<dbReference type="Pfam" id="PF00561">
    <property type="entry name" value="Abhydrolase_1"/>
    <property type="match status" value="1"/>
</dbReference>
<dbReference type="GO" id="GO:0016787">
    <property type="term" value="F:hydrolase activity"/>
    <property type="evidence" value="ECO:0007669"/>
    <property type="project" value="UniProtKB-KW"/>
</dbReference>
<gene>
    <name evidence="3" type="primary">menH</name>
    <name evidence="5" type="ORF">THITH_08380</name>
</gene>
<dbReference type="GO" id="GO:0070205">
    <property type="term" value="F:2-succinyl-6-hydroxy-2,4-cyclohexadiene-1-carboxylate synthase activity"/>
    <property type="evidence" value="ECO:0007669"/>
    <property type="project" value="UniProtKB-UniRule"/>
</dbReference>
<evidence type="ECO:0000256" key="2">
    <source>
        <dbReference type="ARBA" id="ARBA00023239"/>
    </source>
</evidence>
<sequence length="261" mass="28841">MTPAPNAEDRPAVLLLHGFMGTGSDWLDTARHLAPTLHCLMPDLPGHDGQPPDSAGPVDGFDAYSRRLWRSLEPLLPRRFALAGYSLGGRLALDLACRHPERISALILESAHPGLATPAERQERARRDEDWARRFENGPWPTVLADWYRQPVFASLTDAQRDAFIARRARHAPQALAQVLRATSLSRQTDRWPDLPRLPMPVAYIAGTEDPKFCAVGERIARMLPALTLVKLGGLGHNCHAAAPERVAAVIHRLCTVEHVP</sequence>
<dbReference type="KEGG" id="tti:THITH_08380"/>
<dbReference type="InterPro" id="IPR022485">
    <property type="entry name" value="SHCHC_synthase_MenH"/>
</dbReference>
<dbReference type="Gene3D" id="3.40.50.1820">
    <property type="entry name" value="alpha/beta hydrolase"/>
    <property type="match status" value="1"/>
</dbReference>
<dbReference type="InterPro" id="IPR029058">
    <property type="entry name" value="AB_hydrolase_fold"/>
</dbReference>
<dbReference type="SUPFAM" id="SSF53474">
    <property type="entry name" value="alpha/beta-Hydrolases"/>
    <property type="match status" value="1"/>
</dbReference>
<organism evidence="5 6">
    <name type="scientific">Thioalkalivibrio paradoxus ARh 1</name>
    <dbReference type="NCBI Taxonomy" id="713585"/>
    <lineage>
        <taxon>Bacteria</taxon>
        <taxon>Pseudomonadati</taxon>
        <taxon>Pseudomonadota</taxon>
        <taxon>Gammaproteobacteria</taxon>
        <taxon>Chromatiales</taxon>
        <taxon>Ectothiorhodospiraceae</taxon>
        <taxon>Thioalkalivibrio</taxon>
    </lineage>
</organism>
<dbReference type="PANTHER" id="PTHR42916:SF1">
    <property type="entry name" value="PROTEIN PHYLLO, CHLOROPLASTIC"/>
    <property type="match status" value="1"/>
</dbReference>
<dbReference type="UniPathway" id="UPA01057">
    <property type="reaction ID" value="UER00900"/>
</dbReference>
<dbReference type="AlphaFoldDB" id="W0DIM5"/>
<dbReference type="PRINTS" id="PR00111">
    <property type="entry name" value="ABHYDROLASE"/>
</dbReference>
<dbReference type="InterPro" id="IPR000073">
    <property type="entry name" value="AB_hydrolase_1"/>
</dbReference>
<dbReference type="UniPathway" id="UPA00079"/>
<evidence type="ECO:0000259" key="4">
    <source>
        <dbReference type="Pfam" id="PF00561"/>
    </source>
</evidence>
<dbReference type="OrthoDB" id="149912at2"/>
<evidence type="ECO:0000256" key="3">
    <source>
        <dbReference type="HAMAP-Rule" id="MF_01660"/>
    </source>
</evidence>
<evidence type="ECO:0000256" key="1">
    <source>
        <dbReference type="ARBA" id="ARBA00022428"/>
    </source>
</evidence>
<dbReference type="EC" id="4.2.99.20" evidence="3"/>
<keyword evidence="2 3" id="KW-0456">Lyase</keyword>
<dbReference type="GO" id="GO:0009234">
    <property type="term" value="P:menaquinone biosynthetic process"/>
    <property type="evidence" value="ECO:0007669"/>
    <property type="project" value="UniProtKB-UniRule"/>
</dbReference>
<accession>W0DIM5</accession>
<evidence type="ECO:0000313" key="6">
    <source>
        <dbReference type="Proteomes" id="UP000005289"/>
    </source>
</evidence>
<keyword evidence="6" id="KW-1185">Reference proteome</keyword>
<comment type="catalytic activity">
    <reaction evidence="3">
        <text>5-enolpyruvoyl-6-hydroxy-2-succinyl-cyclohex-3-ene-1-carboxylate = (1R,6R)-6-hydroxy-2-succinyl-cyclohexa-2,4-diene-1-carboxylate + pyruvate</text>
        <dbReference type="Rhea" id="RHEA:25597"/>
        <dbReference type="ChEBI" id="CHEBI:15361"/>
        <dbReference type="ChEBI" id="CHEBI:58689"/>
        <dbReference type="ChEBI" id="CHEBI:58818"/>
        <dbReference type="EC" id="4.2.99.20"/>
    </reaction>
</comment>
<evidence type="ECO:0000313" key="5">
    <source>
        <dbReference type="EMBL" id="AHE98276.1"/>
    </source>
</evidence>
<dbReference type="Proteomes" id="UP000005289">
    <property type="component" value="Chromosome"/>
</dbReference>
<dbReference type="HOGENOM" id="CLU_020336_38_1_6"/>
<keyword evidence="1 3" id="KW-0474">Menaquinone biosynthesis</keyword>
<comment type="subunit">
    <text evidence="3">Monomer.</text>
</comment>
<dbReference type="HAMAP" id="MF_01660">
    <property type="entry name" value="MenH"/>
    <property type="match status" value="1"/>
</dbReference>
<dbReference type="STRING" id="713585.THITH_08380"/>